<keyword evidence="1" id="KW-0732">Signal</keyword>
<sequence>MHACNTVFSIMFKLNLTIAWWRKEDTYGEKDALKAYKVAQDESDGTSVEAEGDKVSSALIDKVDAMLQNLETEIDDIDAHIGDRWQLLDR</sequence>
<reference evidence="5" key="1">
    <citation type="journal article" date="2020" name="Genome Biol.">
        <title>Gamete binning: chromosome-level and haplotype-resolved genome assembly enabled by high-throughput single-cell sequencing of gamete genomes.</title>
        <authorList>
            <person name="Campoy J.A."/>
            <person name="Sun H."/>
            <person name="Goel M."/>
            <person name="Jiao W.-B."/>
            <person name="Folz-Donahue K."/>
            <person name="Wang N."/>
            <person name="Rubio M."/>
            <person name="Liu C."/>
            <person name="Kukat C."/>
            <person name="Ruiz D."/>
            <person name="Huettel B."/>
            <person name="Schneeberger K."/>
        </authorList>
    </citation>
    <scope>NUCLEOTIDE SEQUENCE [LARGE SCALE GENOMIC DNA]</scope>
    <source>
        <strain evidence="5">cv. Rojo Pasion</strain>
    </source>
</reference>
<gene>
    <name evidence="2" type="ORF">CURHAP_LOCUS47975</name>
    <name evidence="3" type="ORF">ORAREDHAP_LOCUS47369</name>
</gene>
<feature type="signal peptide" evidence="1">
    <location>
        <begin position="1"/>
        <end position="19"/>
    </location>
</feature>
<dbReference type="Proteomes" id="UP000507245">
    <property type="component" value="Unassembled WGS sequence"/>
</dbReference>
<evidence type="ECO:0000313" key="5">
    <source>
        <dbReference type="Proteomes" id="UP000507245"/>
    </source>
</evidence>
<accession>A0A6J5VJV3</accession>
<evidence type="ECO:0008006" key="6">
    <source>
        <dbReference type="Google" id="ProtNLM"/>
    </source>
</evidence>
<evidence type="ECO:0000256" key="1">
    <source>
        <dbReference type="SAM" id="SignalP"/>
    </source>
</evidence>
<evidence type="ECO:0000313" key="4">
    <source>
        <dbReference type="Proteomes" id="UP000507222"/>
    </source>
</evidence>
<dbReference type="AlphaFoldDB" id="A0A6J5VJV3"/>
<reference evidence="2 4" key="2">
    <citation type="submission" date="2020-05" db="EMBL/GenBank/DDBJ databases">
        <authorList>
            <person name="Campoy J."/>
            <person name="Schneeberger K."/>
            <person name="Spophaly S."/>
        </authorList>
    </citation>
    <scope>NUCLEOTIDE SEQUENCE [LARGE SCALE GENOMIC DNA]</scope>
    <source>
        <strain evidence="2">PruArmRojPasFocal</strain>
    </source>
</reference>
<evidence type="ECO:0000313" key="2">
    <source>
        <dbReference type="EMBL" id="CAB4289369.1"/>
    </source>
</evidence>
<evidence type="ECO:0000313" key="3">
    <source>
        <dbReference type="EMBL" id="CAB4319765.1"/>
    </source>
</evidence>
<name>A0A6J5VJV3_PRUAR</name>
<dbReference type="EMBL" id="CAEKKB010000008">
    <property type="protein sequence ID" value="CAB4319765.1"/>
    <property type="molecule type" value="Genomic_DNA"/>
</dbReference>
<protein>
    <recommendedName>
        <fullName evidence="6">Rx N-terminal domain-containing protein</fullName>
    </recommendedName>
</protein>
<proteinExistence type="predicted"/>
<dbReference type="EMBL" id="CAEKDK010000008">
    <property type="protein sequence ID" value="CAB4289369.1"/>
    <property type="molecule type" value="Genomic_DNA"/>
</dbReference>
<organism evidence="2 4">
    <name type="scientific">Prunus armeniaca</name>
    <name type="common">Apricot</name>
    <name type="synonym">Armeniaca vulgaris</name>
    <dbReference type="NCBI Taxonomy" id="36596"/>
    <lineage>
        <taxon>Eukaryota</taxon>
        <taxon>Viridiplantae</taxon>
        <taxon>Streptophyta</taxon>
        <taxon>Embryophyta</taxon>
        <taxon>Tracheophyta</taxon>
        <taxon>Spermatophyta</taxon>
        <taxon>Magnoliopsida</taxon>
        <taxon>eudicotyledons</taxon>
        <taxon>Gunneridae</taxon>
        <taxon>Pentapetalae</taxon>
        <taxon>rosids</taxon>
        <taxon>fabids</taxon>
        <taxon>Rosales</taxon>
        <taxon>Rosaceae</taxon>
        <taxon>Amygdaloideae</taxon>
        <taxon>Amygdaleae</taxon>
        <taxon>Prunus</taxon>
    </lineage>
</organism>
<keyword evidence="5" id="KW-1185">Reference proteome</keyword>
<dbReference type="Proteomes" id="UP000507222">
    <property type="component" value="Unassembled WGS sequence"/>
</dbReference>
<dbReference type="OrthoDB" id="275278at2759"/>
<feature type="chain" id="PRO_5036388602" description="Rx N-terminal domain-containing protein" evidence="1">
    <location>
        <begin position="20"/>
        <end position="90"/>
    </location>
</feature>